<dbReference type="SUPFAM" id="SSF103378">
    <property type="entry name" value="2-methylcitrate dehydratase PrpD"/>
    <property type="match status" value="1"/>
</dbReference>
<dbReference type="InterPro" id="IPR042183">
    <property type="entry name" value="MmgE/PrpD_sf_1"/>
</dbReference>
<dbReference type="Proteomes" id="UP001501074">
    <property type="component" value="Unassembled WGS sequence"/>
</dbReference>
<organism evidence="5 6">
    <name type="scientific">Kineosporia mesophila</name>
    <dbReference type="NCBI Taxonomy" id="566012"/>
    <lineage>
        <taxon>Bacteria</taxon>
        <taxon>Bacillati</taxon>
        <taxon>Actinomycetota</taxon>
        <taxon>Actinomycetes</taxon>
        <taxon>Kineosporiales</taxon>
        <taxon>Kineosporiaceae</taxon>
        <taxon>Kineosporia</taxon>
    </lineage>
</organism>
<feature type="domain" description="MmgE/PrpD C-terminal" evidence="4">
    <location>
        <begin position="251"/>
        <end position="402"/>
    </location>
</feature>
<feature type="region of interest" description="Disordered" evidence="2">
    <location>
        <begin position="366"/>
        <end position="392"/>
    </location>
</feature>
<dbReference type="EMBL" id="BAAAZO010000005">
    <property type="protein sequence ID" value="GAA3613781.1"/>
    <property type="molecule type" value="Genomic_DNA"/>
</dbReference>
<gene>
    <name evidence="5" type="ORF">GCM10022223_32460</name>
</gene>
<protein>
    <submittedName>
        <fullName evidence="5">MmgE/PrpD family protein</fullName>
    </submittedName>
</protein>
<comment type="caution">
    <text evidence="5">The sequence shown here is derived from an EMBL/GenBank/DDBJ whole genome shotgun (WGS) entry which is preliminary data.</text>
</comment>
<evidence type="ECO:0000256" key="2">
    <source>
        <dbReference type="SAM" id="MobiDB-lite"/>
    </source>
</evidence>
<accession>A0ABP6ZPB7</accession>
<dbReference type="InterPro" id="IPR042188">
    <property type="entry name" value="MmgE/PrpD_sf_2"/>
</dbReference>
<evidence type="ECO:0000313" key="5">
    <source>
        <dbReference type="EMBL" id="GAA3613781.1"/>
    </source>
</evidence>
<dbReference type="PANTHER" id="PTHR16943">
    <property type="entry name" value="2-METHYLCITRATE DEHYDRATASE-RELATED"/>
    <property type="match status" value="1"/>
</dbReference>
<evidence type="ECO:0000313" key="6">
    <source>
        <dbReference type="Proteomes" id="UP001501074"/>
    </source>
</evidence>
<feature type="domain" description="MmgE/PrpD N-terminal" evidence="3">
    <location>
        <begin position="16"/>
        <end position="216"/>
    </location>
</feature>
<dbReference type="InterPro" id="IPR036148">
    <property type="entry name" value="MmgE/PrpD_sf"/>
</dbReference>
<dbReference type="PANTHER" id="PTHR16943:SF8">
    <property type="entry name" value="2-METHYLCITRATE DEHYDRATASE"/>
    <property type="match status" value="1"/>
</dbReference>
<dbReference type="InterPro" id="IPR005656">
    <property type="entry name" value="MmgE_PrpD"/>
</dbReference>
<dbReference type="InterPro" id="IPR045337">
    <property type="entry name" value="MmgE_PrpD_C"/>
</dbReference>
<proteinExistence type="inferred from homology"/>
<name>A0ABP6ZPB7_9ACTN</name>
<comment type="similarity">
    <text evidence="1">Belongs to the PrpD family.</text>
</comment>
<keyword evidence="6" id="KW-1185">Reference proteome</keyword>
<evidence type="ECO:0000259" key="4">
    <source>
        <dbReference type="Pfam" id="PF19305"/>
    </source>
</evidence>
<dbReference type="Pfam" id="PF19305">
    <property type="entry name" value="MmgE_PrpD_C"/>
    <property type="match status" value="1"/>
</dbReference>
<evidence type="ECO:0000259" key="3">
    <source>
        <dbReference type="Pfam" id="PF03972"/>
    </source>
</evidence>
<dbReference type="RefSeq" id="WP_231488608.1">
    <property type="nucleotide sequence ID" value="NZ_BAAAZO010000005.1"/>
</dbReference>
<dbReference type="Pfam" id="PF03972">
    <property type="entry name" value="MmgE_PrpD_N"/>
    <property type="match status" value="1"/>
</dbReference>
<reference evidence="6" key="1">
    <citation type="journal article" date="2019" name="Int. J. Syst. Evol. Microbiol.">
        <title>The Global Catalogue of Microorganisms (GCM) 10K type strain sequencing project: providing services to taxonomists for standard genome sequencing and annotation.</title>
        <authorList>
            <consortium name="The Broad Institute Genomics Platform"/>
            <consortium name="The Broad Institute Genome Sequencing Center for Infectious Disease"/>
            <person name="Wu L."/>
            <person name="Ma J."/>
        </authorList>
    </citation>
    <scope>NUCLEOTIDE SEQUENCE [LARGE SCALE GENOMIC DNA]</scope>
    <source>
        <strain evidence="6">JCM 16902</strain>
    </source>
</reference>
<dbReference type="Gene3D" id="3.30.1330.120">
    <property type="entry name" value="2-methylcitrate dehydratase PrpD"/>
    <property type="match status" value="1"/>
</dbReference>
<dbReference type="InterPro" id="IPR045336">
    <property type="entry name" value="MmgE_PrpD_N"/>
</dbReference>
<evidence type="ECO:0000256" key="1">
    <source>
        <dbReference type="ARBA" id="ARBA00006174"/>
    </source>
</evidence>
<sequence length="424" mass="44227">MPFEVGQQVFRIVDGSLPKEVTAWARQALEDTLAVLVAGTQTPLYQAVVRTAAAHPGSRPAFDVPAGTSALWAAHLGSVAASALDFDDGHYRGGGIHAGSTVVPVLLAGAGDITIARLLHAIVAGYEVAIRAGALNAPEHTGESYRASGYAACIGAAAALTAVRGGTSDVIASAVRTAFAHAPHSRMTSAASRESIGWAAATAVATAELASAGFGAEDEDRRHRAPAGPTPFETAMHSAGFACLETYVKPWPTCRAAHAMIECLLCLDTETVETIDVDVVPGAVTLDVAEPANLSEAQYALPWLAAVTLLRGEPAQLRAEDFASPDVVRLASRVRLHPGKSTAPGGGYPARVRLRRHDGTTLEHAVGDNLGSAARPLSPKTLQRKHTTALSTRLSTRNITDLRATLDEPSATVDDLWRCLKGTP</sequence>
<dbReference type="Gene3D" id="1.10.4100.10">
    <property type="entry name" value="2-methylcitrate dehydratase PrpD"/>
    <property type="match status" value="1"/>
</dbReference>